<evidence type="ECO:0000256" key="1">
    <source>
        <dbReference type="SAM" id="Coils"/>
    </source>
</evidence>
<gene>
    <name evidence="3" type="ORF">VMF7928_00108</name>
</gene>
<protein>
    <submittedName>
        <fullName evidence="3">Uncharacterized protein</fullName>
    </submittedName>
</protein>
<evidence type="ECO:0000313" key="3">
    <source>
        <dbReference type="EMBL" id="CAH0536012.1"/>
    </source>
</evidence>
<dbReference type="Proteomes" id="UP000838748">
    <property type="component" value="Unassembled WGS sequence"/>
</dbReference>
<feature type="coiled-coil region" evidence="1">
    <location>
        <begin position="7"/>
        <end position="41"/>
    </location>
</feature>
<comment type="caution">
    <text evidence="3">The sequence shown here is derived from an EMBL/GenBank/DDBJ whole genome shotgun (WGS) entry which is preliminary data.</text>
</comment>
<proteinExistence type="predicted"/>
<organism evidence="3 4">
    <name type="scientific">Vibrio marisflavi CECT 7928</name>
    <dbReference type="NCBI Taxonomy" id="634439"/>
    <lineage>
        <taxon>Bacteria</taxon>
        <taxon>Pseudomonadati</taxon>
        <taxon>Pseudomonadota</taxon>
        <taxon>Gammaproteobacteria</taxon>
        <taxon>Vibrionales</taxon>
        <taxon>Vibrionaceae</taxon>
        <taxon>Vibrio</taxon>
    </lineage>
</organism>
<sequence length="115" mass="12746">MSSSISVEKSIADLARQHKELEKLIQEFQSLRGEVQTLQTKAEHNPALAEKLAQVQTVLEREVGPKGELVKGAFAEMKQEALKVQQGFKLPVAADASPGSKDKKEAKKFKSRQFI</sequence>
<name>A0ABN8DZY5_9VIBR</name>
<keyword evidence="4" id="KW-1185">Reference proteome</keyword>
<feature type="compositionally biased region" description="Basic residues" evidence="2">
    <location>
        <begin position="106"/>
        <end position="115"/>
    </location>
</feature>
<reference evidence="3" key="1">
    <citation type="submission" date="2021-11" db="EMBL/GenBank/DDBJ databases">
        <authorList>
            <person name="Rodrigo-Torres L."/>
            <person name="Arahal R. D."/>
            <person name="Lucena T."/>
        </authorList>
    </citation>
    <scope>NUCLEOTIDE SEQUENCE</scope>
    <source>
        <strain evidence="3">CECT 7928</strain>
    </source>
</reference>
<evidence type="ECO:0000256" key="2">
    <source>
        <dbReference type="SAM" id="MobiDB-lite"/>
    </source>
</evidence>
<evidence type="ECO:0000313" key="4">
    <source>
        <dbReference type="Proteomes" id="UP000838748"/>
    </source>
</evidence>
<dbReference type="RefSeq" id="WP_237359523.1">
    <property type="nucleotide sequence ID" value="NZ_CAKLDM010000001.1"/>
</dbReference>
<feature type="region of interest" description="Disordered" evidence="2">
    <location>
        <begin position="93"/>
        <end position="115"/>
    </location>
</feature>
<keyword evidence="1" id="KW-0175">Coiled coil</keyword>
<accession>A0ABN8DZY5</accession>
<dbReference type="EMBL" id="CAKLDM010000001">
    <property type="protein sequence ID" value="CAH0536012.1"/>
    <property type="molecule type" value="Genomic_DNA"/>
</dbReference>